<keyword evidence="5 6" id="KW-0472">Membrane</keyword>
<gene>
    <name evidence="8" type="ORF">RQX22_07135</name>
</gene>
<dbReference type="InterPro" id="IPR020846">
    <property type="entry name" value="MFS_dom"/>
</dbReference>
<accession>A0ABU3Q5N1</accession>
<feature type="domain" description="Major facilitator superfamily (MFS) profile" evidence="7">
    <location>
        <begin position="27"/>
        <end position="441"/>
    </location>
</feature>
<sequence>MPDIDTGAQAASRAEADERPTFRAWYALFALTVTSIFGFLTYQILTLLMPDIKTDLSLTDLQIGETHGLSPAIFSLLILYPIAWVADRYERSVVMGCAVLFWSLATAVSGLAVSFITLQAATVALVMGEAAIKPIVYSLVADLFSPKYRPRANIIVYGSAALGGGLGMVLGGLLIGIVDDVRLLLPASLSDVAAWRLAFFVVALPGPLVALSLFLIGSTRRKGATINVHPRNSVAPIKPYLRKYGLIAFGVFATMGLFDFALKAFASWAPIMLMRIFEVPASEVGIKFGSTFMAASVVGLVTASLLTPFWRKIAGTAYVLRAISVAAAGTAVPVFLLFFVTEILHVYILLFCLVVIFITGVALMPGMMQDIAPAPVRTRIMALGTVVYMLAGGMGSPVVGFVSDQLAADPRGLIWAIVSVSVPAFLACAALAHFMEKPYRRLVATVGAD</sequence>
<feature type="transmembrane region" description="Helical" evidence="6">
    <location>
        <begin position="346"/>
        <end position="368"/>
    </location>
</feature>
<dbReference type="Gene3D" id="1.20.1250.20">
    <property type="entry name" value="MFS general substrate transporter like domains"/>
    <property type="match status" value="1"/>
</dbReference>
<keyword evidence="2" id="KW-0813">Transport</keyword>
<feature type="transmembrane region" description="Helical" evidence="6">
    <location>
        <begin position="25"/>
        <end position="48"/>
    </location>
</feature>
<dbReference type="InterPro" id="IPR036259">
    <property type="entry name" value="MFS_trans_sf"/>
</dbReference>
<dbReference type="SUPFAM" id="SSF103473">
    <property type="entry name" value="MFS general substrate transporter"/>
    <property type="match status" value="1"/>
</dbReference>
<name>A0ABU3Q5N1_9SPHN</name>
<keyword evidence="3 6" id="KW-0812">Transmembrane</keyword>
<evidence type="ECO:0000256" key="3">
    <source>
        <dbReference type="ARBA" id="ARBA00022692"/>
    </source>
</evidence>
<evidence type="ECO:0000256" key="1">
    <source>
        <dbReference type="ARBA" id="ARBA00004141"/>
    </source>
</evidence>
<dbReference type="Proteomes" id="UP001259572">
    <property type="component" value="Unassembled WGS sequence"/>
</dbReference>
<evidence type="ECO:0000313" key="9">
    <source>
        <dbReference type="Proteomes" id="UP001259572"/>
    </source>
</evidence>
<organism evidence="8 9">
    <name type="scientific">Sphingosinicella rhizophila</name>
    <dbReference type="NCBI Taxonomy" id="3050082"/>
    <lineage>
        <taxon>Bacteria</taxon>
        <taxon>Pseudomonadati</taxon>
        <taxon>Pseudomonadota</taxon>
        <taxon>Alphaproteobacteria</taxon>
        <taxon>Sphingomonadales</taxon>
        <taxon>Sphingosinicellaceae</taxon>
        <taxon>Sphingosinicella</taxon>
    </lineage>
</organism>
<feature type="transmembrane region" description="Helical" evidence="6">
    <location>
        <begin position="197"/>
        <end position="216"/>
    </location>
</feature>
<evidence type="ECO:0000256" key="4">
    <source>
        <dbReference type="ARBA" id="ARBA00022989"/>
    </source>
</evidence>
<dbReference type="PANTHER" id="PTHR23505">
    <property type="entry name" value="SPINSTER"/>
    <property type="match status" value="1"/>
</dbReference>
<dbReference type="EMBL" id="JAVUPU010000003">
    <property type="protein sequence ID" value="MDT9598716.1"/>
    <property type="molecule type" value="Genomic_DNA"/>
</dbReference>
<feature type="transmembrane region" description="Helical" evidence="6">
    <location>
        <begin position="122"/>
        <end position="144"/>
    </location>
</feature>
<keyword evidence="4 6" id="KW-1133">Transmembrane helix</keyword>
<feature type="transmembrane region" description="Helical" evidence="6">
    <location>
        <begin position="156"/>
        <end position="177"/>
    </location>
</feature>
<evidence type="ECO:0000313" key="8">
    <source>
        <dbReference type="EMBL" id="MDT9598716.1"/>
    </source>
</evidence>
<feature type="transmembrane region" description="Helical" evidence="6">
    <location>
        <begin position="246"/>
        <end position="266"/>
    </location>
</feature>
<comment type="caution">
    <text evidence="8">The sequence shown here is derived from an EMBL/GenBank/DDBJ whole genome shotgun (WGS) entry which is preliminary data.</text>
</comment>
<evidence type="ECO:0000256" key="6">
    <source>
        <dbReference type="SAM" id="Phobius"/>
    </source>
</evidence>
<dbReference type="PANTHER" id="PTHR23505:SF79">
    <property type="entry name" value="PROTEIN SPINSTER"/>
    <property type="match status" value="1"/>
</dbReference>
<reference evidence="8 9" key="1">
    <citation type="submission" date="2023-05" db="EMBL/GenBank/DDBJ databases">
        <authorList>
            <person name="Guo Y."/>
        </authorList>
    </citation>
    <scope>NUCLEOTIDE SEQUENCE [LARGE SCALE GENOMIC DNA]</scope>
    <source>
        <strain evidence="8 9">GR2756</strain>
    </source>
</reference>
<feature type="transmembrane region" description="Helical" evidence="6">
    <location>
        <begin position="318"/>
        <end position="340"/>
    </location>
</feature>
<dbReference type="InterPro" id="IPR044770">
    <property type="entry name" value="MFS_spinster-like"/>
</dbReference>
<feature type="transmembrane region" description="Helical" evidence="6">
    <location>
        <begin position="413"/>
        <end position="432"/>
    </location>
</feature>
<evidence type="ECO:0000256" key="5">
    <source>
        <dbReference type="ARBA" id="ARBA00023136"/>
    </source>
</evidence>
<feature type="transmembrane region" description="Helical" evidence="6">
    <location>
        <begin position="68"/>
        <end position="86"/>
    </location>
</feature>
<feature type="transmembrane region" description="Helical" evidence="6">
    <location>
        <begin position="380"/>
        <end position="401"/>
    </location>
</feature>
<dbReference type="RefSeq" id="WP_315725006.1">
    <property type="nucleotide sequence ID" value="NZ_JAVUPU010000003.1"/>
</dbReference>
<protein>
    <submittedName>
        <fullName evidence="8">MFS transporter</fullName>
    </submittedName>
</protein>
<dbReference type="Pfam" id="PF07690">
    <property type="entry name" value="MFS_1"/>
    <property type="match status" value="1"/>
</dbReference>
<feature type="transmembrane region" description="Helical" evidence="6">
    <location>
        <begin position="286"/>
        <end position="306"/>
    </location>
</feature>
<comment type="subcellular location">
    <subcellularLocation>
        <location evidence="1">Membrane</location>
        <topology evidence="1">Multi-pass membrane protein</topology>
    </subcellularLocation>
</comment>
<evidence type="ECO:0000256" key="2">
    <source>
        <dbReference type="ARBA" id="ARBA00022448"/>
    </source>
</evidence>
<dbReference type="InterPro" id="IPR011701">
    <property type="entry name" value="MFS"/>
</dbReference>
<feature type="transmembrane region" description="Helical" evidence="6">
    <location>
        <begin position="93"/>
        <end position="116"/>
    </location>
</feature>
<dbReference type="PROSITE" id="PS50850">
    <property type="entry name" value="MFS"/>
    <property type="match status" value="1"/>
</dbReference>
<keyword evidence="9" id="KW-1185">Reference proteome</keyword>
<proteinExistence type="predicted"/>
<evidence type="ECO:0000259" key="7">
    <source>
        <dbReference type="PROSITE" id="PS50850"/>
    </source>
</evidence>